<comment type="caution">
    <text evidence="2">The sequence shown here is derived from an EMBL/GenBank/DDBJ whole genome shotgun (WGS) entry which is preliminary data.</text>
</comment>
<reference evidence="2 3" key="1">
    <citation type="journal article" date="2019" name="Genome Biol. Evol.">
        <title>The Rhododendron genome and chromosomal organization provide insight into shared whole-genome duplications across the heath family (Ericaceae).</title>
        <authorList>
            <person name="Soza V.L."/>
            <person name="Lindsley D."/>
            <person name="Waalkes A."/>
            <person name="Ramage E."/>
            <person name="Patwardhan R.P."/>
            <person name="Burton J.N."/>
            <person name="Adey A."/>
            <person name="Kumar A."/>
            <person name="Qiu R."/>
            <person name="Shendure J."/>
            <person name="Hall B."/>
        </authorList>
    </citation>
    <scope>NUCLEOTIDE SEQUENCE [LARGE SCALE GENOMIC DNA]</scope>
    <source>
        <strain evidence="2">RSF 1966-606</strain>
    </source>
</reference>
<sequence length="420" mass="47912">MHGYVMGSCNGLLLMHTDEDLFLWNPLTTFFKKVLAFDRLGDEDYRVRSGLCYDSTSDEYKAVLAFAHQTPSYGGEFVVVGSLKSKSWAVIHFPYRVPTVEPGPIVNENLHWYACKINDSGEDGDIICGLGTLDGCLCMFRSSNSENNVELLVMKDYGVQESWTIMVVVSDCLTSSPWNELLEPLGYTKNGEILTRVWIWMECGWQIWALNPNDNSHRRISIPEDPNCYALIMHKESLIIPTDYDWEEEEQKGEASYVRVDEFKTVPMPKPLKDEDRDILLGLGVLDNCLCMIRHDNQTHIKGNAEVWVMKSYGVQESWNVRFVISSLTFMGYSMLELLYCTKDGEVLMRQLIGYDGGCVNVYNSNGDFCRDVPSPSSCNFSMVAMAYEESLVEPTDYMWENKERRGIAIYVEHFLTASP</sequence>
<organism evidence="2 3">
    <name type="scientific">Rhododendron williamsianum</name>
    <dbReference type="NCBI Taxonomy" id="262921"/>
    <lineage>
        <taxon>Eukaryota</taxon>
        <taxon>Viridiplantae</taxon>
        <taxon>Streptophyta</taxon>
        <taxon>Embryophyta</taxon>
        <taxon>Tracheophyta</taxon>
        <taxon>Spermatophyta</taxon>
        <taxon>Magnoliopsida</taxon>
        <taxon>eudicotyledons</taxon>
        <taxon>Gunneridae</taxon>
        <taxon>Pentapetalae</taxon>
        <taxon>asterids</taxon>
        <taxon>Ericales</taxon>
        <taxon>Ericaceae</taxon>
        <taxon>Ericoideae</taxon>
        <taxon>Rhodoreae</taxon>
        <taxon>Rhododendron</taxon>
    </lineage>
</organism>
<dbReference type="EMBL" id="QEFC01002349">
    <property type="protein sequence ID" value="KAE9452759.1"/>
    <property type="molecule type" value="Genomic_DNA"/>
</dbReference>
<feature type="non-terminal residue" evidence="2">
    <location>
        <position position="1"/>
    </location>
</feature>
<dbReference type="PANTHER" id="PTHR31672:SF13">
    <property type="entry name" value="F-BOX PROTEIN CPR30-LIKE"/>
    <property type="match status" value="1"/>
</dbReference>
<dbReference type="PANTHER" id="PTHR31672">
    <property type="entry name" value="BNACNNG10540D PROTEIN"/>
    <property type="match status" value="1"/>
</dbReference>
<evidence type="ECO:0000313" key="2">
    <source>
        <dbReference type="EMBL" id="KAE9452759.1"/>
    </source>
</evidence>
<dbReference type="AlphaFoldDB" id="A0A6A4LBP7"/>
<dbReference type="InterPro" id="IPR050796">
    <property type="entry name" value="SCF_F-box_component"/>
</dbReference>
<evidence type="ECO:0000259" key="1">
    <source>
        <dbReference type="Pfam" id="PF07734"/>
    </source>
</evidence>
<protein>
    <recommendedName>
        <fullName evidence="1">F-box associated beta-propeller type 1 domain-containing protein</fullName>
    </recommendedName>
</protein>
<keyword evidence="3" id="KW-1185">Reference proteome</keyword>
<dbReference type="InterPro" id="IPR006527">
    <property type="entry name" value="F-box-assoc_dom_typ1"/>
</dbReference>
<name>A0A6A4LBP7_9ERIC</name>
<evidence type="ECO:0000313" key="3">
    <source>
        <dbReference type="Proteomes" id="UP000428333"/>
    </source>
</evidence>
<accession>A0A6A4LBP7</accession>
<feature type="domain" description="F-box associated beta-propeller type 1" evidence="1">
    <location>
        <begin position="7"/>
        <end position="128"/>
    </location>
</feature>
<gene>
    <name evidence="2" type="ORF">C3L33_15338</name>
</gene>
<dbReference type="Proteomes" id="UP000428333">
    <property type="component" value="Linkage Group LG09"/>
</dbReference>
<dbReference type="OrthoDB" id="1580541at2759"/>
<proteinExistence type="predicted"/>
<dbReference type="Pfam" id="PF07734">
    <property type="entry name" value="FBA_1"/>
    <property type="match status" value="1"/>
</dbReference>